<dbReference type="InterPro" id="IPR036249">
    <property type="entry name" value="Thioredoxin-like_sf"/>
</dbReference>
<sequence length="105" mass="12072">MITVYGTPICKDCLAMKVVFEQLNVEYQYINITANSLDLRAFLKMREEEPVFTEFKKNGGIGIPFFVKDDKKSFDINEALSWEGIVPVAEDELNRITEECILLCK</sequence>
<gene>
    <name evidence="2" type="ORF">HNR32_002754</name>
</gene>
<proteinExistence type="predicted"/>
<evidence type="ECO:0000259" key="1">
    <source>
        <dbReference type="Pfam" id="PF00462"/>
    </source>
</evidence>
<keyword evidence="3" id="KW-1185">Reference proteome</keyword>
<dbReference type="AlphaFoldDB" id="A0A840UTY8"/>
<dbReference type="InterPro" id="IPR002109">
    <property type="entry name" value="Glutaredoxin"/>
</dbReference>
<dbReference type="Gene3D" id="3.40.30.10">
    <property type="entry name" value="Glutaredoxin"/>
    <property type="match status" value="1"/>
</dbReference>
<protein>
    <submittedName>
        <fullName evidence="2">Glutaredoxin-related protein</fullName>
    </submittedName>
</protein>
<dbReference type="RefSeq" id="WP_183863518.1">
    <property type="nucleotide sequence ID" value="NZ_JACHFH010000061.1"/>
</dbReference>
<reference evidence="2 3" key="1">
    <citation type="submission" date="2020-08" db="EMBL/GenBank/DDBJ databases">
        <title>Genomic Encyclopedia of Type Strains, Phase IV (KMG-IV): sequencing the most valuable type-strain genomes for metagenomic binning, comparative biology and taxonomic classification.</title>
        <authorList>
            <person name="Goeker M."/>
        </authorList>
    </citation>
    <scope>NUCLEOTIDE SEQUENCE [LARGE SCALE GENOMIC DNA]</scope>
    <source>
        <strain evidence="2 3">DSM 24661</strain>
    </source>
</reference>
<dbReference type="SUPFAM" id="SSF52833">
    <property type="entry name" value="Thioredoxin-like"/>
    <property type="match status" value="1"/>
</dbReference>
<accession>A0A840UTY8</accession>
<dbReference type="Proteomes" id="UP000559117">
    <property type="component" value="Unassembled WGS sequence"/>
</dbReference>
<comment type="caution">
    <text evidence="2">The sequence shown here is derived from an EMBL/GenBank/DDBJ whole genome shotgun (WGS) entry which is preliminary data.</text>
</comment>
<feature type="domain" description="Glutaredoxin" evidence="1">
    <location>
        <begin position="2"/>
        <end position="44"/>
    </location>
</feature>
<organism evidence="2 3">
    <name type="scientific">Pectinatus brassicae</name>
    <dbReference type="NCBI Taxonomy" id="862415"/>
    <lineage>
        <taxon>Bacteria</taxon>
        <taxon>Bacillati</taxon>
        <taxon>Bacillota</taxon>
        <taxon>Negativicutes</taxon>
        <taxon>Selenomonadales</taxon>
        <taxon>Selenomonadaceae</taxon>
        <taxon>Pectinatus</taxon>
    </lineage>
</organism>
<dbReference type="EMBL" id="JACHFH010000061">
    <property type="protein sequence ID" value="MBB5337592.1"/>
    <property type="molecule type" value="Genomic_DNA"/>
</dbReference>
<dbReference type="Pfam" id="PF00462">
    <property type="entry name" value="Glutaredoxin"/>
    <property type="match status" value="1"/>
</dbReference>
<evidence type="ECO:0000313" key="2">
    <source>
        <dbReference type="EMBL" id="MBB5337592.1"/>
    </source>
</evidence>
<name>A0A840UTY8_9FIRM</name>
<evidence type="ECO:0000313" key="3">
    <source>
        <dbReference type="Proteomes" id="UP000559117"/>
    </source>
</evidence>